<evidence type="ECO:0000313" key="2">
    <source>
        <dbReference type="EMBL" id="CAG9853710.1"/>
    </source>
</evidence>
<evidence type="ECO:0000256" key="1">
    <source>
        <dbReference type="SAM" id="Phobius"/>
    </source>
</evidence>
<dbReference type="OrthoDB" id="6020333at2759"/>
<dbReference type="Proteomes" id="UP001153712">
    <property type="component" value="Chromosome 1"/>
</dbReference>
<feature type="transmembrane region" description="Helical" evidence="1">
    <location>
        <begin position="494"/>
        <end position="516"/>
    </location>
</feature>
<dbReference type="EMBL" id="OU900094">
    <property type="protein sequence ID" value="CAG9853710.1"/>
    <property type="molecule type" value="Genomic_DNA"/>
</dbReference>
<keyword evidence="1" id="KW-0812">Transmembrane</keyword>
<dbReference type="PANTHER" id="PTHR38337:SF1">
    <property type="entry name" value="GUSTATORY RECEPTOR"/>
    <property type="match status" value="1"/>
</dbReference>
<gene>
    <name evidence="2" type="ORF">PHYEVI_LOCUS182</name>
</gene>
<dbReference type="PANTHER" id="PTHR38337">
    <property type="entry name" value="AGAP010540-PA"/>
    <property type="match status" value="1"/>
</dbReference>
<evidence type="ECO:0000313" key="3">
    <source>
        <dbReference type="Proteomes" id="UP001153712"/>
    </source>
</evidence>
<name>A0A9N9XJ50_PHYSR</name>
<keyword evidence="1" id="KW-1133">Transmembrane helix</keyword>
<feature type="transmembrane region" description="Helical" evidence="1">
    <location>
        <begin position="272"/>
        <end position="291"/>
    </location>
</feature>
<proteinExistence type="predicted"/>
<feature type="transmembrane region" description="Helical" evidence="1">
    <location>
        <begin position="311"/>
        <end position="336"/>
    </location>
</feature>
<sequence length="518" mass="60188">MTVRSFTLKRIEALLFIYGLSLNKRKCLIIFLSLRSGVYDKNDSLHGCANVPNVSLNIRFFYNGKARGLEFVEQKFMKTMEKFNPERVNSSSSSFEDNEIVHVTLPDTSTYLSVTTVLNYCKSKILTPYLRFLSFVGLRSFMNQHEICIHKTVYNIAYLLFAVGFMIVGYVLQYMSCFRRERGFCYMYVTRNKTLMAEYETIIHETCEASIIFSFILPSILHLVAYLHLIFVFRNTDDDQLPILMERVFLASTSISNGFISQRRLVRTLRVFFTISLIWLTLSFAVVNYMMLNGDVAFKWITRSPHQLTMFLKIVLVISTLWQDLIQCTIISNYCLQAELLRSFVRFMRERLLQSPVLPLEWMRDIEDFKKLLYYFNQKISPSVCLLIVMNLSYALSGTLWLFRYHIIDKETLPIFGFSLLNILLWAFMALAPFIQAARLSNSCEILKTVGQESRARPYVHQDTPTLELDSVLLYTTSLKINAQLFYLPITGRTLFFCLTIGGIVILTLGQCHYFTTS</sequence>
<feature type="transmembrane region" description="Helical" evidence="1">
    <location>
        <begin position="415"/>
        <end position="435"/>
    </location>
</feature>
<feature type="transmembrane region" description="Helical" evidence="1">
    <location>
        <begin position="380"/>
        <end position="403"/>
    </location>
</feature>
<accession>A0A9N9XJ50</accession>
<reference evidence="2" key="1">
    <citation type="submission" date="2022-01" db="EMBL/GenBank/DDBJ databases">
        <authorList>
            <person name="King R."/>
        </authorList>
    </citation>
    <scope>NUCLEOTIDE SEQUENCE</scope>
</reference>
<keyword evidence="1" id="KW-0472">Membrane</keyword>
<keyword evidence="3" id="KW-1185">Reference proteome</keyword>
<organism evidence="2 3">
    <name type="scientific">Phyllotreta striolata</name>
    <name type="common">Striped flea beetle</name>
    <name type="synonym">Crioceris striolata</name>
    <dbReference type="NCBI Taxonomy" id="444603"/>
    <lineage>
        <taxon>Eukaryota</taxon>
        <taxon>Metazoa</taxon>
        <taxon>Ecdysozoa</taxon>
        <taxon>Arthropoda</taxon>
        <taxon>Hexapoda</taxon>
        <taxon>Insecta</taxon>
        <taxon>Pterygota</taxon>
        <taxon>Neoptera</taxon>
        <taxon>Endopterygota</taxon>
        <taxon>Coleoptera</taxon>
        <taxon>Polyphaga</taxon>
        <taxon>Cucujiformia</taxon>
        <taxon>Chrysomeloidea</taxon>
        <taxon>Chrysomelidae</taxon>
        <taxon>Galerucinae</taxon>
        <taxon>Alticini</taxon>
        <taxon>Phyllotreta</taxon>
    </lineage>
</organism>
<dbReference type="AlphaFoldDB" id="A0A9N9XJ50"/>
<protein>
    <submittedName>
        <fullName evidence="2">Uncharacterized protein</fullName>
    </submittedName>
</protein>
<feature type="transmembrane region" description="Helical" evidence="1">
    <location>
        <begin position="153"/>
        <end position="172"/>
    </location>
</feature>
<feature type="transmembrane region" description="Helical" evidence="1">
    <location>
        <begin position="211"/>
        <end position="231"/>
    </location>
</feature>